<evidence type="ECO:0008006" key="4">
    <source>
        <dbReference type="Google" id="ProtNLM"/>
    </source>
</evidence>
<dbReference type="AlphaFoldDB" id="A0AA36IM81"/>
<sequence length="461" mass="51440">MAPKRVNDEESEQGTLEEVPIMAENDVDEQVALAEALSEDMVEESESESEGSGEEEPDVDDTLFEDDIDIERLTEAVQELSLLELTRLEQGWSEKAEEAKEVAKELQARFLLVKSKKDSIQKAQAKVAAKAKSKLSKAAKSKAKAMEKLAQMRVVVTYRGADYVVFIAKKDRVKQLREVLHRSHPTVFTTEKMLERLTFHLGDTVLGGVTGRTELGSQGVVENSILTATDDDDDGGDAPNQQGGGYPDQNQDGNDDDGKDKKDEKSKKTKKTKKTKKEKQDKDNNPSGGASSSKDGEVKEAFVMMDTKKGMMRLTFPIEKHTTFSDLYIIIKKEHGIHVGDDKNLGLFFKDSQVVGYESVSSIMMKEGDTLDIRPKLSGGGRFRQTRKTFVKKCDAVDDLKRTMKESIIKTKVPEGDDFINEFNQVIATYKGMINEAKMLKANGCQIFQMAVRRLSMDELL</sequence>
<feature type="compositionally biased region" description="Basic residues" evidence="1">
    <location>
        <begin position="267"/>
        <end position="277"/>
    </location>
</feature>
<feature type="compositionally biased region" description="Acidic residues" evidence="1">
    <location>
        <begin position="37"/>
        <end position="64"/>
    </location>
</feature>
<keyword evidence="3" id="KW-1185">Reference proteome</keyword>
<dbReference type="Proteomes" id="UP001178507">
    <property type="component" value="Unassembled WGS sequence"/>
</dbReference>
<evidence type="ECO:0000313" key="3">
    <source>
        <dbReference type="Proteomes" id="UP001178507"/>
    </source>
</evidence>
<accession>A0AA36IM81</accession>
<proteinExistence type="predicted"/>
<dbReference type="EMBL" id="CAUJNA010001853">
    <property type="protein sequence ID" value="CAJ1389321.1"/>
    <property type="molecule type" value="Genomic_DNA"/>
</dbReference>
<feature type="region of interest" description="Disordered" evidence="1">
    <location>
        <begin position="227"/>
        <end position="298"/>
    </location>
</feature>
<comment type="caution">
    <text evidence="2">The sequence shown here is derived from an EMBL/GenBank/DDBJ whole genome shotgun (WGS) entry which is preliminary data.</text>
</comment>
<evidence type="ECO:0000256" key="1">
    <source>
        <dbReference type="SAM" id="MobiDB-lite"/>
    </source>
</evidence>
<name>A0AA36IM81_9DINO</name>
<feature type="region of interest" description="Disordered" evidence="1">
    <location>
        <begin position="35"/>
        <end position="64"/>
    </location>
</feature>
<gene>
    <name evidence="2" type="ORF">EVOR1521_LOCUS14964</name>
</gene>
<reference evidence="2" key="1">
    <citation type="submission" date="2023-08" db="EMBL/GenBank/DDBJ databases">
        <authorList>
            <person name="Chen Y."/>
            <person name="Shah S."/>
            <person name="Dougan E. K."/>
            <person name="Thang M."/>
            <person name="Chan C."/>
        </authorList>
    </citation>
    <scope>NUCLEOTIDE SEQUENCE</scope>
</reference>
<feature type="region of interest" description="Disordered" evidence="1">
    <location>
        <begin position="1"/>
        <end position="23"/>
    </location>
</feature>
<feature type="compositionally biased region" description="Basic and acidic residues" evidence="1">
    <location>
        <begin position="256"/>
        <end position="266"/>
    </location>
</feature>
<organism evidence="2 3">
    <name type="scientific">Effrenium voratum</name>
    <dbReference type="NCBI Taxonomy" id="2562239"/>
    <lineage>
        <taxon>Eukaryota</taxon>
        <taxon>Sar</taxon>
        <taxon>Alveolata</taxon>
        <taxon>Dinophyceae</taxon>
        <taxon>Suessiales</taxon>
        <taxon>Symbiodiniaceae</taxon>
        <taxon>Effrenium</taxon>
    </lineage>
</organism>
<evidence type="ECO:0000313" key="2">
    <source>
        <dbReference type="EMBL" id="CAJ1389321.1"/>
    </source>
</evidence>
<protein>
    <recommendedName>
        <fullName evidence="4">Ubiquitin-like domain-containing protein</fullName>
    </recommendedName>
</protein>